<dbReference type="AlphaFoldDB" id="A0A167WUG8"/>
<comment type="subcellular location">
    <subcellularLocation>
        <location evidence="1">Nucleus</location>
        <location evidence="1">Nucleolus</location>
    </subcellularLocation>
</comment>
<feature type="compositionally biased region" description="Basic residues" evidence="4">
    <location>
        <begin position="176"/>
        <end position="186"/>
    </location>
</feature>
<evidence type="ECO:0000313" key="5">
    <source>
        <dbReference type="EMBL" id="OAA64197.1"/>
    </source>
</evidence>
<feature type="compositionally biased region" description="Basic and acidic residues" evidence="4">
    <location>
        <begin position="607"/>
        <end position="623"/>
    </location>
</feature>
<dbReference type="GO" id="GO:0032040">
    <property type="term" value="C:small-subunit processome"/>
    <property type="evidence" value="ECO:0007669"/>
    <property type="project" value="InterPro"/>
</dbReference>
<feature type="compositionally biased region" description="Acidic residues" evidence="4">
    <location>
        <begin position="302"/>
        <end position="314"/>
    </location>
</feature>
<feature type="compositionally biased region" description="Basic and acidic residues" evidence="4">
    <location>
        <begin position="996"/>
        <end position="1012"/>
    </location>
</feature>
<organism evidence="5 6">
    <name type="scientific">Niveomyces insectorum RCEF 264</name>
    <dbReference type="NCBI Taxonomy" id="1081102"/>
    <lineage>
        <taxon>Eukaryota</taxon>
        <taxon>Fungi</taxon>
        <taxon>Dikarya</taxon>
        <taxon>Ascomycota</taxon>
        <taxon>Pezizomycotina</taxon>
        <taxon>Sordariomycetes</taxon>
        <taxon>Hypocreomycetidae</taxon>
        <taxon>Hypocreales</taxon>
        <taxon>Cordycipitaceae</taxon>
        <taxon>Niveomyces</taxon>
    </lineage>
</organism>
<evidence type="ECO:0000256" key="3">
    <source>
        <dbReference type="ARBA" id="ARBA00023242"/>
    </source>
</evidence>
<feature type="compositionally biased region" description="Acidic residues" evidence="4">
    <location>
        <begin position="279"/>
        <end position="295"/>
    </location>
</feature>
<feature type="region of interest" description="Disordered" evidence="4">
    <location>
        <begin position="811"/>
        <end position="833"/>
    </location>
</feature>
<feature type="region of interest" description="Disordered" evidence="4">
    <location>
        <begin position="688"/>
        <end position="781"/>
    </location>
</feature>
<name>A0A167WUG8_9HYPO</name>
<dbReference type="OrthoDB" id="277439at2759"/>
<dbReference type="InterPro" id="IPR006709">
    <property type="entry name" value="SSU_processome_Utp14"/>
</dbReference>
<feature type="compositionally biased region" description="Basic residues" evidence="4">
    <location>
        <begin position="247"/>
        <end position="258"/>
    </location>
</feature>
<feature type="compositionally biased region" description="Gly residues" evidence="4">
    <location>
        <begin position="25"/>
        <end position="38"/>
    </location>
</feature>
<evidence type="ECO:0000256" key="1">
    <source>
        <dbReference type="ARBA" id="ARBA00004604"/>
    </source>
</evidence>
<dbReference type="EMBL" id="AZHD01000004">
    <property type="protein sequence ID" value="OAA64197.1"/>
    <property type="molecule type" value="Genomic_DNA"/>
</dbReference>
<dbReference type="GO" id="GO:0006364">
    <property type="term" value="P:rRNA processing"/>
    <property type="evidence" value="ECO:0007669"/>
    <property type="project" value="InterPro"/>
</dbReference>
<keyword evidence="3" id="KW-0539">Nucleus</keyword>
<feature type="compositionally biased region" description="Basic and acidic residues" evidence="4">
    <location>
        <begin position="571"/>
        <end position="583"/>
    </location>
</feature>
<feature type="compositionally biased region" description="Polar residues" evidence="4">
    <location>
        <begin position="767"/>
        <end position="777"/>
    </location>
</feature>
<feature type="compositionally biased region" description="Basic and acidic residues" evidence="4">
    <location>
        <begin position="688"/>
        <end position="706"/>
    </location>
</feature>
<gene>
    <name evidence="5" type="ORF">SPI_02844</name>
</gene>
<proteinExistence type="predicted"/>
<dbReference type="Pfam" id="PF04615">
    <property type="entry name" value="Utp14"/>
    <property type="match status" value="1"/>
</dbReference>
<feature type="region of interest" description="Disordered" evidence="4">
    <location>
        <begin position="864"/>
        <end position="909"/>
    </location>
</feature>
<feature type="compositionally biased region" description="Basic and acidic residues" evidence="4">
    <location>
        <begin position="65"/>
        <end position="81"/>
    </location>
</feature>
<dbReference type="Proteomes" id="UP000076874">
    <property type="component" value="Unassembled WGS sequence"/>
</dbReference>
<feature type="compositionally biased region" description="Acidic residues" evidence="4">
    <location>
        <begin position="113"/>
        <end position="122"/>
    </location>
</feature>
<feature type="compositionally biased region" description="Low complexity" evidence="4">
    <location>
        <begin position="743"/>
        <end position="762"/>
    </location>
</feature>
<feature type="region of interest" description="Disordered" evidence="4">
    <location>
        <begin position="546"/>
        <end position="655"/>
    </location>
</feature>
<feature type="compositionally biased region" description="Acidic residues" evidence="4">
    <location>
        <begin position="635"/>
        <end position="652"/>
    </location>
</feature>
<feature type="compositionally biased region" description="Acidic residues" evidence="4">
    <location>
        <begin position="190"/>
        <end position="213"/>
    </location>
</feature>
<keyword evidence="6" id="KW-1185">Reference proteome</keyword>
<dbReference type="PANTHER" id="PTHR14150:SF12">
    <property type="entry name" value="U3 SMALL NUCLEOLAR RNA-ASSOCIATED PROTEIN 14 HOMOLOG A"/>
    <property type="match status" value="1"/>
</dbReference>
<keyword evidence="5" id="KW-0687">Ribonucleoprotein</keyword>
<dbReference type="STRING" id="1081102.A0A167WUG8"/>
<dbReference type="PANTHER" id="PTHR14150">
    <property type="entry name" value="U3 SMALL NUCLEOLAR RNA-ASSOCIATED PROTEIN 14"/>
    <property type="match status" value="1"/>
</dbReference>
<comment type="caution">
    <text evidence="5">The sequence shown here is derived from an EMBL/GenBank/DDBJ whole genome shotgun (WGS) entry which is preliminary data.</text>
</comment>
<protein>
    <submittedName>
        <fullName evidence="5">Small nucleolar ribonucleoprotein complex subunit putatrive</fullName>
    </submittedName>
</protein>
<feature type="region of interest" description="Disordered" evidence="4">
    <location>
        <begin position="938"/>
        <end position="1012"/>
    </location>
</feature>
<evidence type="ECO:0000313" key="6">
    <source>
        <dbReference type="Proteomes" id="UP000076874"/>
    </source>
</evidence>
<feature type="region of interest" description="Disordered" evidence="4">
    <location>
        <begin position="1"/>
        <end position="348"/>
    </location>
</feature>
<feature type="compositionally biased region" description="Basic and acidic residues" evidence="4">
    <location>
        <begin position="315"/>
        <end position="338"/>
    </location>
</feature>
<evidence type="ECO:0000256" key="4">
    <source>
        <dbReference type="SAM" id="MobiDB-lite"/>
    </source>
</evidence>
<feature type="region of interest" description="Disordered" evidence="4">
    <location>
        <begin position="466"/>
        <end position="492"/>
    </location>
</feature>
<feature type="compositionally biased region" description="Basic and acidic residues" evidence="4">
    <location>
        <begin position="123"/>
        <end position="132"/>
    </location>
</feature>
<accession>A0A167WUG8</accession>
<reference evidence="5 6" key="1">
    <citation type="journal article" date="2016" name="Genome Biol. Evol.">
        <title>Divergent and convergent evolution of fungal pathogenicity.</title>
        <authorList>
            <person name="Shang Y."/>
            <person name="Xiao G."/>
            <person name="Zheng P."/>
            <person name="Cen K."/>
            <person name="Zhan S."/>
            <person name="Wang C."/>
        </authorList>
    </citation>
    <scope>NUCLEOTIDE SEQUENCE [LARGE SCALE GENOMIC DNA]</scope>
    <source>
        <strain evidence="5 6">RCEF 264</strain>
    </source>
</reference>
<feature type="compositionally biased region" description="Acidic residues" evidence="4">
    <location>
        <begin position="139"/>
        <end position="159"/>
    </location>
</feature>
<feature type="compositionally biased region" description="Acidic residues" evidence="4">
    <location>
        <begin position="89"/>
        <end position="100"/>
    </location>
</feature>
<sequence>MPGRQAHGRPVLAGPPSQKKSNRKGSGGGGGGGSGSGAGRPSRPKNTTGRRVDVLALAEQQISETKTKGVRLRDLDIEREQPKRRRGEGDDDDDDEDEDGGDTKRRRRGRNNDDDDIDESDDEIHSDSEGNEWHVGVGSEDDDSEIDSDEAFGDSDNEMFEGYSFRGSTAATQMANKKKKAVKKGRSGGDDDFEGFDSEEEGGGEDVDEDVGDDGAALGDDAIDLAQALDQVSSSDEEAEDNDKTAKKAARRKAKRSKQASDSDLSADEGSEQSSLSGSDDEDSDDDDDDEDEELSSTASSEYDEDEEDEEDGVDDAKVDALRSIAEDYSGKKNKDTGGDDAEPSDNTADVASLYKISAQFDAKDRSLKAILKPKASIKLDVPLPRMVQDRQLRAAAAEKAHETLDRWTDTVKHNRRAEHLTFAVAGSLETSGLDTTTLLPIDQKSAQTELEKTILSIMEESGLGPKAVQAATDEQKKSGLNAEGKPLLSPEELKALVSQKRRQRELQSREQARARRIKKIKSKAYRRVHRRERAKLEALLADDEALENSDGGGGVDSEEEREAQHRRRAMERMGSRHRESKWAKRAKNTGRAAWDDEFRAGLVDMARQDEELRRRVEGRIEGRGPGGDRAGESDSSDSEEDDDDDDGDDDEAFKLRTLKKLEQADSKSIEGTPSALMNIAFMQKAELARKKANDDAVAEIMRELDPDNSDYDGQGGGNGDDDDDGADKVVGRRTYGVANAGQASVRNQRQRAAAAATSANNDKIPQRQNNEKSVQPNGWAPAVDGAALLSSVQVNSAPGEAGSWTVVPKAGARKAKKGSNTDAKPTLAPGGVNAVGAVEGFLAKNKEAAVKSAVKPAAMKVAATAGTPNGNNNNNDDDSDTSSSGSDSDDDEHAGQRAVSGNVGTSSSFFLKGRNAVLLEKALGDDDGAAEFAREKARLAAEEAEERAAGNGDGRDDRNQAMPGWGSWVGDGISKRAQRREQHGNRQLAGGNKGGKNDPAAKKASARRDAKLDRVIISERRVRKNDKYLASQLPHEFESRSQYERSLRLPVGPEWTTKTAFQDATKPRVLMKQGVVLPMAKPLV</sequence>
<feature type="compositionally biased region" description="Polar residues" evidence="4">
    <location>
        <begin position="166"/>
        <end position="175"/>
    </location>
</feature>
<evidence type="ECO:0000256" key="2">
    <source>
        <dbReference type="ARBA" id="ARBA00022553"/>
    </source>
</evidence>
<keyword evidence="2" id="KW-0597">Phosphoprotein</keyword>